<dbReference type="InterPro" id="IPR025333">
    <property type="entry name" value="DUF4239"/>
</dbReference>
<feature type="transmembrane region" description="Helical" evidence="1">
    <location>
        <begin position="7"/>
        <end position="29"/>
    </location>
</feature>
<proteinExistence type="predicted"/>
<feature type="transmembrane region" description="Helical" evidence="1">
    <location>
        <begin position="44"/>
        <end position="66"/>
    </location>
</feature>
<keyword evidence="1" id="KW-0472">Membrane</keyword>
<organism evidence="2 3">
    <name type="scientific">Bradyrhizobium iriomotense</name>
    <dbReference type="NCBI Taxonomy" id="441950"/>
    <lineage>
        <taxon>Bacteria</taxon>
        <taxon>Pseudomonadati</taxon>
        <taxon>Pseudomonadota</taxon>
        <taxon>Alphaproteobacteria</taxon>
        <taxon>Hyphomicrobiales</taxon>
        <taxon>Nitrobacteraceae</taxon>
        <taxon>Bradyrhizobium</taxon>
    </lineage>
</organism>
<evidence type="ECO:0000313" key="3">
    <source>
        <dbReference type="Proteomes" id="UP001156905"/>
    </source>
</evidence>
<accession>A0ABQ6BC66</accession>
<evidence type="ECO:0008006" key="4">
    <source>
        <dbReference type="Google" id="ProtNLM"/>
    </source>
</evidence>
<gene>
    <name evidence="2" type="ORF">GCM10007857_86950</name>
</gene>
<name>A0ABQ6BC66_9BRAD</name>
<keyword evidence="1" id="KW-1133">Transmembrane helix</keyword>
<feature type="transmembrane region" description="Helical" evidence="1">
    <location>
        <begin position="207"/>
        <end position="226"/>
    </location>
</feature>
<sequence length="255" mass="28311">MENLTHYPPLLFVVSFVALSVVAVAGSWLRRRYPIADDEQNDHLGVVLAATLTLLGLIIGFSFSMAANRYDQRKNFEEAEANAIGTEILRADFLPTDDAVNVRELLAEYTRLRIQFYLNKDDDQRKQTAERTTQLQAALWSAVRKSSAAQPTPVEALAIAGMNDVINSQGYTQAAYWNRIPTAAWFFVAIIALCSNALMGYRSAKAGPRLLFVLPLIVSFAFLLIADIDAPRHGLIEVRPQNLESLANSLADRAR</sequence>
<feature type="transmembrane region" description="Helical" evidence="1">
    <location>
        <begin position="183"/>
        <end position="201"/>
    </location>
</feature>
<comment type="caution">
    <text evidence="2">The sequence shown here is derived from an EMBL/GenBank/DDBJ whole genome shotgun (WGS) entry which is preliminary data.</text>
</comment>
<reference evidence="3" key="1">
    <citation type="journal article" date="2019" name="Int. J. Syst. Evol. Microbiol.">
        <title>The Global Catalogue of Microorganisms (GCM) 10K type strain sequencing project: providing services to taxonomists for standard genome sequencing and annotation.</title>
        <authorList>
            <consortium name="The Broad Institute Genomics Platform"/>
            <consortium name="The Broad Institute Genome Sequencing Center for Infectious Disease"/>
            <person name="Wu L."/>
            <person name="Ma J."/>
        </authorList>
    </citation>
    <scope>NUCLEOTIDE SEQUENCE [LARGE SCALE GENOMIC DNA]</scope>
    <source>
        <strain evidence="3">NBRC 102520</strain>
    </source>
</reference>
<dbReference type="Pfam" id="PF14023">
    <property type="entry name" value="Bestrophin-like"/>
    <property type="match status" value="1"/>
</dbReference>
<protein>
    <recommendedName>
        <fullName evidence="4">DUF4239 domain-containing protein</fullName>
    </recommendedName>
</protein>
<dbReference type="Proteomes" id="UP001156905">
    <property type="component" value="Unassembled WGS sequence"/>
</dbReference>
<dbReference type="EMBL" id="BSOW01000059">
    <property type="protein sequence ID" value="GLR91977.1"/>
    <property type="molecule type" value="Genomic_DNA"/>
</dbReference>
<keyword evidence="3" id="KW-1185">Reference proteome</keyword>
<dbReference type="RefSeq" id="WP_284275813.1">
    <property type="nucleotide sequence ID" value="NZ_BSOW01000059.1"/>
</dbReference>
<evidence type="ECO:0000313" key="2">
    <source>
        <dbReference type="EMBL" id="GLR91977.1"/>
    </source>
</evidence>
<keyword evidence="1" id="KW-0812">Transmembrane</keyword>
<evidence type="ECO:0000256" key="1">
    <source>
        <dbReference type="SAM" id="Phobius"/>
    </source>
</evidence>